<keyword evidence="1" id="KW-0812">Transmembrane</keyword>
<dbReference type="RefSeq" id="WP_379814595.1">
    <property type="nucleotide sequence ID" value="NZ_JBHUDZ010000012.1"/>
</dbReference>
<evidence type="ECO:0000256" key="1">
    <source>
        <dbReference type="SAM" id="Phobius"/>
    </source>
</evidence>
<reference evidence="3" key="1">
    <citation type="journal article" date="2019" name="Int. J. Syst. Evol. Microbiol.">
        <title>The Global Catalogue of Microorganisms (GCM) 10K type strain sequencing project: providing services to taxonomists for standard genome sequencing and annotation.</title>
        <authorList>
            <consortium name="The Broad Institute Genomics Platform"/>
            <consortium name="The Broad Institute Genome Sequencing Center for Infectious Disease"/>
            <person name="Wu L."/>
            <person name="Ma J."/>
        </authorList>
    </citation>
    <scope>NUCLEOTIDE SEQUENCE [LARGE SCALE GENOMIC DNA]</scope>
    <source>
        <strain evidence="3">CCUG 70865</strain>
    </source>
</reference>
<feature type="transmembrane region" description="Helical" evidence="1">
    <location>
        <begin position="126"/>
        <end position="148"/>
    </location>
</feature>
<feature type="transmembrane region" description="Helical" evidence="1">
    <location>
        <begin position="168"/>
        <end position="187"/>
    </location>
</feature>
<feature type="transmembrane region" description="Helical" evidence="1">
    <location>
        <begin position="59"/>
        <end position="77"/>
    </location>
</feature>
<evidence type="ECO:0008006" key="4">
    <source>
        <dbReference type="Google" id="ProtNLM"/>
    </source>
</evidence>
<sequence>MLNINYSETGDIALKNQNTLRRIVGALGMFLPLALYLFIEIDSNYSTVLPSISHYYYTRAAGIFVIIVSMLSVFLLIYKGEDTADFYTSTIAGISSLLLLLFPTDNLSQNFDPVCVTVLKTSDFRMYFHFICAGIFLLSLAYMSAFLFTKSNLPAQSRGKKKIIRNRIYRICAFLIVAAIAAIIIFRQFFPLVYEKYPITFWMEVVAVEAFGFSWLVKGKSILDDN</sequence>
<keyword evidence="1" id="KW-1133">Transmembrane helix</keyword>
<protein>
    <recommendedName>
        <fullName evidence="4">DUF998 domain-containing protein</fullName>
    </recommendedName>
</protein>
<feature type="transmembrane region" description="Helical" evidence="1">
    <location>
        <begin position="20"/>
        <end position="39"/>
    </location>
</feature>
<dbReference type="EMBL" id="JBHUDZ010000012">
    <property type="protein sequence ID" value="MFD1604047.1"/>
    <property type="molecule type" value="Genomic_DNA"/>
</dbReference>
<feature type="transmembrane region" description="Helical" evidence="1">
    <location>
        <begin position="199"/>
        <end position="217"/>
    </location>
</feature>
<proteinExistence type="predicted"/>
<feature type="transmembrane region" description="Helical" evidence="1">
    <location>
        <begin position="84"/>
        <end position="102"/>
    </location>
</feature>
<keyword evidence="1" id="KW-0472">Membrane</keyword>
<accession>A0ABW4HFU6</accession>
<organism evidence="2 3">
    <name type="scientific">Flavobacterium artemisiae</name>
    <dbReference type="NCBI Taxonomy" id="2126556"/>
    <lineage>
        <taxon>Bacteria</taxon>
        <taxon>Pseudomonadati</taxon>
        <taxon>Bacteroidota</taxon>
        <taxon>Flavobacteriia</taxon>
        <taxon>Flavobacteriales</taxon>
        <taxon>Flavobacteriaceae</taxon>
        <taxon>Flavobacterium</taxon>
    </lineage>
</organism>
<gene>
    <name evidence="2" type="ORF">ACFSC2_14995</name>
</gene>
<dbReference type="Proteomes" id="UP001597138">
    <property type="component" value="Unassembled WGS sequence"/>
</dbReference>
<name>A0ABW4HFU6_9FLAO</name>
<comment type="caution">
    <text evidence="2">The sequence shown here is derived from an EMBL/GenBank/DDBJ whole genome shotgun (WGS) entry which is preliminary data.</text>
</comment>
<keyword evidence="3" id="KW-1185">Reference proteome</keyword>
<evidence type="ECO:0000313" key="3">
    <source>
        <dbReference type="Proteomes" id="UP001597138"/>
    </source>
</evidence>
<evidence type="ECO:0000313" key="2">
    <source>
        <dbReference type="EMBL" id="MFD1604047.1"/>
    </source>
</evidence>